<dbReference type="AlphaFoldDB" id="A0A4Y2F9N6"/>
<reference evidence="1 2" key="1">
    <citation type="journal article" date="2019" name="Sci. Rep.">
        <title>Orb-weaving spider Araneus ventricosus genome elucidates the spidroin gene catalogue.</title>
        <authorList>
            <person name="Kono N."/>
            <person name="Nakamura H."/>
            <person name="Ohtoshi R."/>
            <person name="Moran D.A.P."/>
            <person name="Shinohara A."/>
            <person name="Yoshida Y."/>
            <person name="Fujiwara M."/>
            <person name="Mori M."/>
            <person name="Tomita M."/>
            <person name="Arakawa K."/>
        </authorList>
    </citation>
    <scope>NUCLEOTIDE SEQUENCE [LARGE SCALE GENOMIC DNA]</scope>
</reference>
<organism evidence="1 2">
    <name type="scientific">Araneus ventricosus</name>
    <name type="common">Orbweaver spider</name>
    <name type="synonym">Epeira ventricosa</name>
    <dbReference type="NCBI Taxonomy" id="182803"/>
    <lineage>
        <taxon>Eukaryota</taxon>
        <taxon>Metazoa</taxon>
        <taxon>Ecdysozoa</taxon>
        <taxon>Arthropoda</taxon>
        <taxon>Chelicerata</taxon>
        <taxon>Arachnida</taxon>
        <taxon>Araneae</taxon>
        <taxon>Araneomorphae</taxon>
        <taxon>Entelegynae</taxon>
        <taxon>Araneoidea</taxon>
        <taxon>Araneidae</taxon>
        <taxon>Araneus</taxon>
    </lineage>
</organism>
<comment type="caution">
    <text evidence="1">The sequence shown here is derived from an EMBL/GenBank/DDBJ whole genome shotgun (WGS) entry which is preliminary data.</text>
</comment>
<name>A0A4Y2F9N6_ARAVE</name>
<accession>A0A4Y2F9N6</accession>
<evidence type="ECO:0000313" key="2">
    <source>
        <dbReference type="Proteomes" id="UP000499080"/>
    </source>
</evidence>
<gene>
    <name evidence="1" type="ORF">AVEN_198263_1</name>
</gene>
<dbReference type="EMBL" id="BGPR01000837">
    <property type="protein sequence ID" value="GBM37358.1"/>
    <property type="molecule type" value="Genomic_DNA"/>
</dbReference>
<keyword evidence="2" id="KW-1185">Reference proteome</keyword>
<dbReference type="Proteomes" id="UP000499080">
    <property type="component" value="Unassembled WGS sequence"/>
</dbReference>
<sequence length="156" mass="17671">MGLQGVVVAQGFMGWLEHSGGMSINVWTPKKGSQQTETVQFLTTVAGYVCIEETVRLVEFRLSINPKRFKWIAEKLVMVTRLKEAYRAQSCPKSDRANQRNPYVMGFLGLLRLLLSRLIPTHTPPYCERGSVPLTHYHISVLWPSGWHENPISSSV</sequence>
<protein>
    <submittedName>
        <fullName evidence="1">Uncharacterized protein</fullName>
    </submittedName>
</protein>
<proteinExistence type="predicted"/>
<evidence type="ECO:0000313" key="1">
    <source>
        <dbReference type="EMBL" id="GBM37358.1"/>
    </source>
</evidence>